<keyword evidence="2" id="KW-0496">Mitochondrion</keyword>
<protein>
    <submittedName>
        <fullName evidence="2">NADH dehydrogenase subunit 4L</fullName>
    </submittedName>
</protein>
<proteinExistence type="predicted"/>
<geneLocation type="mitochondrion" evidence="2"/>
<reference evidence="2" key="1">
    <citation type="submission" date="2019-03" db="EMBL/GenBank/DDBJ databases">
        <authorList>
            <person name="Suleman S."/>
            <person name="Ma J."/>
            <person name="Khan M.S."/>
            <person name="Tkach V.V."/>
            <person name="Zhang D."/>
            <person name="Zhu X.Q."/>
        </authorList>
    </citation>
    <scope>NUCLEOTIDE SEQUENCE</scope>
    <source>
        <strain evidence="2">PakPr2</strain>
    </source>
</reference>
<dbReference type="Pfam" id="PF06235">
    <property type="entry name" value="NAD4L"/>
    <property type="match status" value="1"/>
</dbReference>
<dbReference type="EMBL" id="MK685273">
    <property type="protein sequence ID" value="QIX04639.1"/>
    <property type="molecule type" value="Genomic_DNA"/>
</dbReference>
<feature type="transmembrane region" description="Helical" evidence="1">
    <location>
        <begin position="53"/>
        <end position="74"/>
    </location>
</feature>
<keyword evidence="1" id="KW-0812">Transmembrane</keyword>
<reference evidence="2" key="2">
    <citation type="journal article" date="2020" name="Parasit. Vectors">
        <title>Molecular phylogenetics and mitogenomics of three avian dicrocoeliids (Digenea: Dicrocoeliidae) and comparison with mammalian dicrocoeliids.</title>
        <authorList>
            <person name="Suleman"/>
            <person name="Khan M.S."/>
            <person name="Tkach V.V."/>
            <person name="Muhammad N."/>
            <person name="Zhang D."/>
            <person name="Zhu X.Q."/>
            <person name="Ma J."/>
        </authorList>
    </citation>
    <scope>NUCLEOTIDE SEQUENCE</scope>
    <source>
        <strain evidence="2">PakPr2</strain>
    </source>
</reference>
<organism evidence="2">
    <name type="scientific">Brachydistomum sp. PakPr2</name>
    <dbReference type="NCBI Taxonomy" id="2714095"/>
    <lineage>
        <taxon>Eukaryota</taxon>
        <taxon>Metazoa</taxon>
        <taxon>Spiralia</taxon>
        <taxon>Lophotrochozoa</taxon>
        <taxon>Platyhelminthes</taxon>
        <taxon>Trematoda</taxon>
        <taxon>Digenea</taxon>
        <taxon>Plagiorchiida</taxon>
        <taxon>Xiphidiata</taxon>
        <taxon>Gorgoderoidea</taxon>
        <taxon>Dicrocoeliidae</taxon>
        <taxon>Brachydistomum</taxon>
    </lineage>
</organism>
<evidence type="ECO:0000256" key="1">
    <source>
        <dbReference type="SAM" id="Phobius"/>
    </source>
</evidence>
<accession>A0A6H0YBT2</accession>
<keyword evidence="1" id="KW-1133">Transmembrane helix</keyword>
<name>A0A6H0YBT2_9TREM</name>
<dbReference type="AlphaFoldDB" id="A0A6H0YBT2"/>
<gene>
    <name evidence="2" type="primary">nad4L</name>
</gene>
<sequence>MVMSRVVFLVGMSLALISLMLSVPRLIGCIILVENLNVLLLFNCLVSGCNEFRILFLALVVMFTVEVVLGLVILTRLWDVGGLIGMVGV</sequence>
<evidence type="ECO:0000313" key="2">
    <source>
        <dbReference type="EMBL" id="QIX04639.1"/>
    </source>
</evidence>
<dbReference type="InterPro" id="IPR009356">
    <property type="entry name" value="NAD_DH_su4L"/>
</dbReference>
<keyword evidence="1" id="KW-0472">Membrane</keyword>